<evidence type="ECO:0008006" key="4">
    <source>
        <dbReference type="Google" id="ProtNLM"/>
    </source>
</evidence>
<proteinExistence type="predicted"/>
<sequence>MNVEEGCPLCGNALFITKKMTLNWFQVLLALIPTIAIVYLLKLFLEDGYRYGKFSVYVLLGAIGLVGLIFAKIVSKRRFTVKSCIRCDYVNTQEQVDT</sequence>
<evidence type="ECO:0000256" key="1">
    <source>
        <dbReference type="SAM" id="Phobius"/>
    </source>
</evidence>
<feature type="transmembrane region" description="Helical" evidence="1">
    <location>
        <begin position="22"/>
        <end position="42"/>
    </location>
</feature>
<keyword evidence="3" id="KW-1185">Reference proteome</keyword>
<keyword evidence="1" id="KW-1133">Transmembrane helix</keyword>
<evidence type="ECO:0000313" key="2">
    <source>
        <dbReference type="EMBL" id="MDP8568006.1"/>
    </source>
</evidence>
<comment type="caution">
    <text evidence="2">The sequence shown here is derived from an EMBL/GenBank/DDBJ whole genome shotgun (WGS) entry which is preliminary data.</text>
</comment>
<protein>
    <recommendedName>
        <fullName evidence="4">Zinc ribbon domain-containing protein</fullName>
    </recommendedName>
</protein>
<accession>A0ABT9JTT9</accession>
<name>A0ABT9JTT9_9PROT</name>
<reference evidence="3" key="1">
    <citation type="journal article" date="2019" name="Int. J. Syst. Evol. Microbiol.">
        <title>The Global Catalogue of Microorganisms (GCM) 10K type strain sequencing project: providing services to taxonomists for standard genome sequencing and annotation.</title>
        <authorList>
            <consortium name="The Broad Institute Genomics Platform"/>
            <consortium name="The Broad Institute Genome Sequencing Center for Infectious Disease"/>
            <person name="Wu L."/>
            <person name="Ma J."/>
        </authorList>
    </citation>
    <scope>NUCLEOTIDE SEQUENCE [LARGE SCALE GENOMIC DNA]</scope>
    <source>
        <strain evidence="3">VKM B-3159</strain>
    </source>
</reference>
<dbReference type="RefSeq" id="WP_306389729.1">
    <property type="nucleotide sequence ID" value="NZ_JAVCAP010000019.1"/>
</dbReference>
<dbReference type="Proteomes" id="UP001225906">
    <property type="component" value="Unassembled WGS sequence"/>
</dbReference>
<dbReference type="EMBL" id="JAVCAP010000019">
    <property type="protein sequence ID" value="MDP8568006.1"/>
    <property type="molecule type" value="Genomic_DNA"/>
</dbReference>
<gene>
    <name evidence="2" type="ORF">Q9291_09115</name>
</gene>
<feature type="transmembrane region" description="Helical" evidence="1">
    <location>
        <begin position="54"/>
        <end position="74"/>
    </location>
</feature>
<organism evidence="2 3">
    <name type="scientific">Methylophilus aquaticus</name>
    <dbReference type="NCBI Taxonomy" id="1971610"/>
    <lineage>
        <taxon>Bacteria</taxon>
        <taxon>Pseudomonadati</taxon>
        <taxon>Pseudomonadota</taxon>
        <taxon>Betaproteobacteria</taxon>
        <taxon>Nitrosomonadales</taxon>
        <taxon>Methylophilaceae</taxon>
        <taxon>Methylophilus</taxon>
    </lineage>
</organism>
<keyword evidence="1" id="KW-0812">Transmembrane</keyword>
<keyword evidence="1" id="KW-0472">Membrane</keyword>
<evidence type="ECO:0000313" key="3">
    <source>
        <dbReference type="Proteomes" id="UP001225906"/>
    </source>
</evidence>